<name>A0A1H8D1J5_9FLAO</name>
<dbReference type="Proteomes" id="UP000199450">
    <property type="component" value="Unassembled WGS sequence"/>
</dbReference>
<proteinExistence type="predicted"/>
<evidence type="ECO:0000313" key="2">
    <source>
        <dbReference type="Proteomes" id="UP000199450"/>
    </source>
</evidence>
<dbReference type="EMBL" id="FOBV01000011">
    <property type="protein sequence ID" value="SEN01029.1"/>
    <property type="molecule type" value="Genomic_DNA"/>
</dbReference>
<sequence>MKKISILFCCILWTFCFSQNIDGVWVNKELRSSILDGSLKSKSFEIMKPMFFKISKGKIANYYQVEPTVDPEYKLLKKIGKDTYTNGSASYILININTILYKTKEITFIRNQNTNLNDLFDTKTLLTKRYINFSKLSSIKNIKLNKESDIKCAFDGRRVNCSNNVMKFSYIIYSSNPYYHDSWNDLEFYIDINIDNFKKTYLIEKNMNHSYDLKDLNTNKIEYILKY</sequence>
<evidence type="ECO:0000313" key="1">
    <source>
        <dbReference type="EMBL" id="SEN01029.1"/>
    </source>
</evidence>
<reference evidence="2" key="1">
    <citation type="submission" date="2016-10" db="EMBL/GenBank/DDBJ databases">
        <authorList>
            <person name="Varghese N."/>
            <person name="Submissions S."/>
        </authorList>
    </citation>
    <scope>NUCLEOTIDE SEQUENCE [LARGE SCALE GENOMIC DNA]</scope>
    <source>
        <strain evidence="2">DSM 17453</strain>
    </source>
</reference>
<dbReference type="RefSeq" id="WP_143052729.1">
    <property type="nucleotide sequence ID" value="NZ_FOBV01000011.1"/>
</dbReference>
<dbReference type="OrthoDB" id="1243277at2"/>
<dbReference type="STRING" id="295069.SAMN05421856_11161"/>
<protein>
    <submittedName>
        <fullName evidence="1">Uncharacterized protein</fullName>
    </submittedName>
</protein>
<keyword evidence="2" id="KW-1185">Reference proteome</keyword>
<organism evidence="1 2">
    <name type="scientific">Chryseobacterium taichungense</name>
    <dbReference type="NCBI Taxonomy" id="295069"/>
    <lineage>
        <taxon>Bacteria</taxon>
        <taxon>Pseudomonadati</taxon>
        <taxon>Bacteroidota</taxon>
        <taxon>Flavobacteriia</taxon>
        <taxon>Flavobacteriales</taxon>
        <taxon>Weeksellaceae</taxon>
        <taxon>Chryseobacterium group</taxon>
        <taxon>Chryseobacterium</taxon>
    </lineage>
</organism>
<accession>A0A1H8D1J5</accession>
<gene>
    <name evidence="1" type="ORF">SAMN05421856_11161</name>
</gene>
<dbReference type="AlphaFoldDB" id="A0A1H8D1J5"/>